<dbReference type="PANTHER" id="PTHR11742:SF6">
    <property type="entry name" value="MANNOSYL-OLIGOSACCHARIDE ALPHA-1,2-MANNOSIDASE IA-RELATED"/>
    <property type="match status" value="1"/>
</dbReference>
<dbReference type="EC" id="3.2.1.-" evidence="9"/>
<evidence type="ECO:0000256" key="8">
    <source>
        <dbReference type="PIRSR" id="PIRSR601382-3"/>
    </source>
</evidence>
<dbReference type="GO" id="GO:0005783">
    <property type="term" value="C:endoplasmic reticulum"/>
    <property type="evidence" value="ECO:0007669"/>
    <property type="project" value="TreeGrafter"/>
</dbReference>
<dbReference type="GO" id="GO:0005975">
    <property type="term" value="P:carbohydrate metabolic process"/>
    <property type="evidence" value="ECO:0007669"/>
    <property type="project" value="InterPro"/>
</dbReference>
<feature type="disulfide bond" evidence="8">
    <location>
        <begin position="451"/>
        <end position="487"/>
    </location>
</feature>
<evidence type="ECO:0000256" key="6">
    <source>
        <dbReference type="PIRSR" id="PIRSR601382-1"/>
    </source>
</evidence>
<dbReference type="InterPro" id="IPR012341">
    <property type="entry name" value="6hp_glycosidase-like_sf"/>
</dbReference>
<name>A0AAD3D231_9STRA</name>
<dbReference type="PANTHER" id="PTHR11742">
    <property type="entry name" value="MANNOSYL-OLIGOSACCHARIDE ALPHA-1,2-MANNOSIDASE-RELATED"/>
    <property type="match status" value="1"/>
</dbReference>
<feature type="active site" description="Proton donor" evidence="6">
    <location>
        <position position="250"/>
    </location>
</feature>
<evidence type="ECO:0000256" key="5">
    <source>
        <dbReference type="ARBA" id="ARBA00023157"/>
    </source>
</evidence>
<dbReference type="GO" id="GO:0000139">
    <property type="term" value="C:Golgi membrane"/>
    <property type="evidence" value="ECO:0007669"/>
    <property type="project" value="TreeGrafter"/>
</dbReference>
<keyword evidence="7" id="KW-0106">Calcium</keyword>
<feature type="active site" description="Proton donor" evidence="6">
    <location>
        <position position="501"/>
    </location>
</feature>
<evidence type="ECO:0000256" key="7">
    <source>
        <dbReference type="PIRSR" id="PIRSR601382-2"/>
    </source>
</evidence>
<keyword evidence="12" id="KW-1185">Reference proteome</keyword>
<dbReference type="GO" id="GO:0005509">
    <property type="term" value="F:calcium ion binding"/>
    <property type="evidence" value="ECO:0007669"/>
    <property type="project" value="InterPro"/>
</dbReference>
<gene>
    <name evidence="11" type="ORF">CTEN210_12918</name>
</gene>
<reference evidence="11 12" key="1">
    <citation type="journal article" date="2021" name="Sci. Rep.">
        <title>The genome of the diatom Chaetoceros tenuissimus carries an ancient integrated fragment of an extant virus.</title>
        <authorList>
            <person name="Hongo Y."/>
            <person name="Kimura K."/>
            <person name="Takaki Y."/>
            <person name="Yoshida Y."/>
            <person name="Baba S."/>
            <person name="Kobayashi G."/>
            <person name="Nagasaki K."/>
            <person name="Hano T."/>
            <person name="Tomaru Y."/>
        </authorList>
    </citation>
    <scope>NUCLEOTIDE SEQUENCE [LARGE SCALE GENOMIC DNA]</scope>
    <source>
        <strain evidence="11 12">NIES-3715</strain>
    </source>
</reference>
<feature type="active site" evidence="6">
    <location>
        <position position="386"/>
    </location>
</feature>
<organism evidence="11 12">
    <name type="scientific">Chaetoceros tenuissimus</name>
    <dbReference type="NCBI Taxonomy" id="426638"/>
    <lineage>
        <taxon>Eukaryota</taxon>
        <taxon>Sar</taxon>
        <taxon>Stramenopiles</taxon>
        <taxon>Ochrophyta</taxon>
        <taxon>Bacillariophyta</taxon>
        <taxon>Coscinodiscophyceae</taxon>
        <taxon>Chaetocerotophycidae</taxon>
        <taxon>Chaetocerotales</taxon>
        <taxon>Chaetocerotaceae</taxon>
        <taxon>Chaetoceros</taxon>
    </lineage>
</organism>
<protein>
    <recommendedName>
        <fullName evidence="9">alpha-1,2-Mannosidase</fullName>
        <ecNumber evidence="9">3.2.1.-</ecNumber>
    </recommendedName>
</protein>
<accession>A0AAD3D231</accession>
<dbReference type="Gene3D" id="1.50.10.10">
    <property type="match status" value="1"/>
</dbReference>
<keyword evidence="9" id="KW-0326">Glycosidase</keyword>
<keyword evidence="5 8" id="KW-1015">Disulfide bond</keyword>
<keyword evidence="10" id="KW-0812">Transmembrane</keyword>
<evidence type="ECO:0000256" key="10">
    <source>
        <dbReference type="SAM" id="Phobius"/>
    </source>
</evidence>
<evidence type="ECO:0000256" key="4">
    <source>
        <dbReference type="ARBA" id="ARBA00022801"/>
    </source>
</evidence>
<evidence type="ECO:0000256" key="3">
    <source>
        <dbReference type="ARBA" id="ARBA00007658"/>
    </source>
</evidence>
<comment type="caution">
    <text evidence="11">The sequence shown here is derived from an EMBL/GenBank/DDBJ whole genome shotgun (WGS) entry which is preliminary data.</text>
</comment>
<keyword evidence="10" id="KW-0472">Membrane</keyword>
<dbReference type="InterPro" id="IPR036026">
    <property type="entry name" value="Seven-hairpin_glycosidases"/>
</dbReference>
<comment type="pathway">
    <text evidence="2">Protein modification; protein glycosylation.</text>
</comment>
<dbReference type="PRINTS" id="PR00747">
    <property type="entry name" value="GLYHDRLASE47"/>
</dbReference>
<dbReference type="Pfam" id="PF01532">
    <property type="entry name" value="Glyco_hydro_47"/>
    <property type="match status" value="1"/>
</dbReference>
<keyword evidence="10" id="KW-1133">Transmembrane helix</keyword>
<keyword evidence="4 9" id="KW-0378">Hydrolase</keyword>
<evidence type="ECO:0000256" key="1">
    <source>
        <dbReference type="ARBA" id="ARBA00001913"/>
    </source>
</evidence>
<feature type="transmembrane region" description="Helical" evidence="10">
    <location>
        <begin position="30"/>
        <end position="49"/>
    </location>
</feature>
<sequence>MYNVQISNKLTSRRGARYRRKRRLSANTRFALKVIFAFLVSVITVLFLLPDPLDTSVSSTDGDHVSFKAIEEKVKLKAKEKFAEFKKKSFEKINVEEPVNGPLEKEEATVDNEETLQKDDWPYFGTSEMQIPYLPKGGGRFHEYSNGTSPYIITESIRQQSDDLARKRRTHIKNAMKHAWGGYAKYAFGYDELLPVSGKGQQNWFGVGTTLVDSLDTLWLMDMKDEFYQARDWVRDSLSHDVDHLVSTFENTIRSLGGLLSAYYFSQDTAFLEKAQDIGQRLFKAFNSPSGVPYFQVNLKTGIAKNELWSPQETQISAAGSLQLEFRELARITHNREYDEKSMNALDKLYALNPPDGLYTTAVKNSSPQIRPGLAGARITFGGRADSFYEYMLKLWLQTGKTETKFRQQYDKSMDGLHDKILRYSDDGLAYLIKLNSKRRNEIHEMEHLECFMGGLLALGAYTDPNGLDSKRAQRDLQTAKALTYTCYQMYAVTDTGIGGEISHGFKPLFKSKIVETANQHQHTGIEPKRNAEHYLLRPEAVESLFILNHLTGDPIYREWGWEMFQAIESYCKTKYGYGAHPDVRDRSKKPNDSMESFFLGETLKYFYLLFDPDSKLDLTKHVFNTEAHPLPILNPFFDS</sequence>
<dbReference type="InterPro" id="IPR050749">
    <property type="entry name" value="Glycosyl_Hydrolase_47"/>
</dbReference>
<evidence type="ECO:0000313" key="12">
    <source>
        <dbReference type="Proteomes" id="UP001054902"/>
    </source>
</evidence>
<dbReference type="EMBL" id="BLLK01000052">
    <property type="protein sequence ID" value="GFH56442.1"/>
    <property type="molecule type" value="Genomic_DNA"/>
</dbReference>
<dbReference type="AlphaFoldDB" id="A0AAD3D231"/>
<dbReference type="SUPFAM" id="SSF48225">
    <property type="entry name" value="Seven-hairpin glycosidases"/>
    <property type="match status" value="1"/>
</dbReference>
<evidence type="ECO:0000256" key="9">
    <source>
        <dbReference type="RuleBase" id="RU361193"/>
    </source>
</evidence>
<proteinExistence type="inferred from homology"/>
<evidence type="ECO:0000313" key="11">
    <source>
        <dbReference type="EMBL" id="GFH56442.1"/>
    </source>
</evidence>
<comment type="similarity">
    <text evidence="3 9">Belongs to the glycosyl hydrolase 47 family.</text>
</comment>
<dbReference type="GO" id="GO:0004571">
    <property type="term" value="F:mannosyl-oligosaccharide 1,2-alpha-mannosidase activity"/>
    <property type="evidence" value="ECO:0007669"/>
    <property type="project" value="InterPro"/>
</dbReference>
<keyword evidence="7" id="KW-0479">Metal-binding</keyword>
<dbReference type="Proteomes" id="UP001054902">
    <property type="component" value="Unassembled WGS sequence"/>
</dbReference>
<comment type="cofactor">
    <cofactor evidence="1 7">
        <name>Ca(2+)</name>
        <dbReference type="ChEBI" id="CHEBI:29108"/>
    </cofactor>
</comment>
<dbReference type="InterPro" id="IPR001382">
    <property type="entry name" value="Glyco_hydro_47"/>
</dbReference>
<evidence type="ECO:0000256" key="2">
    <source>
        <dbReference type="ARBA" id="ARBA00004922"/>
    </source>
</evidence>
<feature type="binding site" evidence="7">
    <location>
        <position position="626"/>
    </location>
    <ligand>
        <name>Ca(2+)</name>
        <dbReference type="ChEBI" id="CHEBI:29108"/>
    </ligand>
</feature>
<feature type="active site" evidence="6">
    <location>
        <position position="540"/>
    </location>
</feature>